<reference evidence="4" key="1">
    <citation type="journal article" date="2019" name="Int. J. Syst. Evol. Microbiol.">
        <title>The Global Catalogue of Microorganisms (GCM) 10K type strain sequencing project: providing services to taxonomists for standard genome sequencing and annotation.</title>
        <authorList>
            <consortium name="The Broad Institute Genomics Platform"/>
            <consortium name="The Broad Institute Genome Sequencing Center for Infectious Disease"/>
            <person name="Wu L."/>
            <person name="Ma J."/>
        </authorList>
    </citation>
    <scope>NUCLEOTIDE SEQUENCE [LARGE SCALE GENOMIC DNA]</scope>
    <source>
        <strain evidence="4">JCM 18303</strain>
    </source>
</reference>
<dbReference type="InterPro" id="IPR043708">
    <property type="entry name" value="DUF5648"/>
</dbReference>
<name>A0ABP9RA32_9PSEU</name>
<protein>
    <recommendedName>
        <fullName evidence="2">DUF5648 domain-containing protein</fullName>
    </recommendedName>
</protein>
<dbReference type="PROSITE" id="PS51318">
    <property type="entry name" value="TAT"/>
    <property type="match status" value="1"/>
</dbReference>
<keyword evidence="4" id="KW-1185">Reference proteome</keyword>
<organism evidence="3 4">
    <name type="scientific">Pseudonocardia eucalypti</name>
    <dbReference type="NCBI Taxonomy" id="648755"/>
    <lineage>
        <taxon>Bacteria</taxon>
        <taxon>Bacillati</taxon>
        <taxon>Actinomycetota</taxon>
        <taxon>Actinomycetes</taxon>
        <taxon>Pseudonocardiales</taxon>
        <taxon>Pseudonocardiaceae</taxon>
        <taxon>Pseudonocardia</taxon>
    </lineage>
</organism>
<dbReference type="EMBL" id="BAABJP010000057">
    <property type="protein sequence ID" value="GAA5173802.1"/>
    <property type="molecule type" value="Genomic_DNA"/>
</dbReference>
<proteinExistence type="predicted"/>
<gene>
    <name evidence="3" type="ORF">GCM10023321_76170</name>
</gene>
<evidence type="ECO:0000313" key="3">
    <source>
        <dbReference type="EMBL" id="GAA5173802.1"/>
    </source>
</evidence>
<sequence length="179" mass="18835">MRSRRSLLGTAACAIALALTGTLGTAQAAEITPSAPAGDLVDLVEFKTTGDAGYFYTTNSGEAATATSKHKFTKNNGNGVIGKLHSGGGPGRNAVHRLRLRNGGPSYMLSISPSEWRDGKFQDEGVIGYTDGAQKGGQARLMRFSNHGKWRAFPDDAASVKTMKGAGWTVDGPLGWYQA</sequence>
<dbReference type="Proteomes" id="UP001428817">
    <property type="component" value="Unassembled WGS sequence"/>
</dbReference>
<evidence type="ECO:0000256" key="1">
    <source>
        <dbReference type="SAM" id="SignalP"/>
    </source>
</evidence>
<accession>A0ABP9RA32</accession>
<feature type="chain" id="PRO_5046140021" description="DUF5648 domain-containing protein" evidence="1">
    <location>
        <begin position="29"/>
        <end position="179"/>
    </location>
</feature>
<evidence type="ECO:0000259" key="2">
    <source>
        <dbReference type="Pfam" id="PF18885"/>
    </source>
</evidence>
<dbReference type="RefSeq" id="WP_185060638.1">
    <property type="nucleotide sequence ID" value="NZ_BAABJP010000057.1"/>
</dbReference>
<feature type="domain" description="DUF5648" evidence="2">
    <location>
        <begin position="54"/>
        <end position="172"/>
    </location>
</feature>
<keyword evidence="1" id="KW-0732">Signal</keyword>
<evidence type="ECO:0000313" key="4">
    <source>
        <dbReference type="Proteomes" id="UP001428817"/>
    </source>
</evidence>
<comment type="caution">
    <text evidence="3">The sequence shown here is derived from an EMBL/GenBank/DDBJ whole genome shotgun (WGS) entry which is preliminary data.</text>
</comment>
<feature type="signal peptide" evidence="1">
    <location>
        <begin position="1"/>
        <end position="28"/>
    </location>
</feature>
<dbReference type="InterPro" id="IPR006311">
    <property type="entry name" value="TAT_signal"/>
</dbReference>
<dbReference type="Pfam" id="PF18885">
    <property type="entry name" value="DUF5648"/>
    <property type="match status" value="1"/>
</dbReference>